<sequence>MAETQNTRDTWRSIVGYPYRWQGVGLAVLGLFWLGLVVTGDRQLWRLIVGVAWLALGVTLLVVSLSDHRHGRGRYAGRSTGGQGPQGAPDAGDR</sequence>
<dbReference type="Proteomes" id="UP000590225">
    <property type="component" value="Unassembled WGS sequence"/>
</dbReference>
<evidence type="ECO:0000313" key="3">
    <source>
        <dbReference type="EMBL" id="MBA8990578.1"/>
    </source>
</evidence>
<evidence type="ECO:0000313" key="6">
    <source>
        <dbReference type="Proteomes" id="UP000590225"/>
    </source>
</evidence>
<feature type="region of interest" description="Disordered" evidence="1">
    <location>
        <begin position="71"/>
        <end position="94"/>
    </location>
</feature>
<dbReference type="AlphaFoldDB" id="A0AAW3T7J4"/>
<name>A0AAW3T7J4_9MICO</name>
<evidence type="ECO:0000256" key="1">
    <source>
        <dbReference type="SAM" id="MobiDB-lite"/>
    </source>
</evidence>
<feature type="transmembrane region" description="Helical" evidence="2">
    <location>
        <begin position="21"/>
        <end position="38"/>
    </location>
</feature>
<keyword evidence="2" id="KW-0472">Membrane</keyword>
<dbReference type="EMBL" id="JACGXP010000002">
    <property type="protein sequence ID" value="MBA8990578.1"/>
    <property type="molecule type" value="Genomic_DNA"/>
</dbReference>
<evidence type="ECO:0000313" key="5">
    <source>
        <dbReference type="Proteomes" id="UP000573001"/>
    </source>
</evidence>
<reference evidence="4 5" key="1">
    <citation type="submission" date="2020-05" db="EMBL/GenBank/DDBJ databases">
        <title>Genome Sequencing of Type Strains.</title>
        <authorList>
            <person name="Lemaire J.F."/>
            <person name="Inderbitzin P."/>
            <person name="Gregorio O.A."/>
            <person name="Collins S.B."/>
            <person name="Wespe N."/>
            <person name="Knight-Connoni V."/>
        </authorList>
    </citation>
    <scope>NUCLEOTIDE SEQUENCE [LARGE SCALE GENOMIC DNA]</scope>
    <source>
        <strain evidence="4 5">ATCC 19096</strain>
    </source>
</reference>
<protein>
    <submittedName>
        <fullName evidence="3">Multisubunit Na+/H+ antiporter MnhC subunit</fullName>
    </submittedName>
</protein>
<gene>
    <name evidence="3" type="ORF">FHW23_001824</name>
    <name evidence="4" type="ORF">HP507_01550</name>
</gene>
<keyword evidence="5" id="KW-1185">Reference proteome</keyword>
<dbReference type="RefSeq" id="WP_175350118.1">
    <property type="nucleotide sequence ID" value="NZ_BAAAWQ010000001.1"/>
</dbReference>
<reference evidence="3 6" key="2">
    <citation type="submission" date="2020-07" db="EMBL/GenBank/DDBJ databases">
        <title>Above-ground endophytic microbial communities from plants in different locations in the United States.</title>
        <authorList>
            <person name="Frank C."/>
        </authorList>
    </citation>
    <scope>NUCLEOTIDE SEQUENCE [LARGE SCALE GENOMIC DNA]</scope>
    <source>
        <strain evidence="3 6">WPL5_2</strain>
    </source>
</reference>
<dbReference type="EMBL" id="JABMCE010000044">
    <property type="protein sequence ID" value="NUU12534.1"/>
    <property type="molecule type" value="Genomic_DNA"/>
</dbReference>
<proteinExistence type="predicted"/>
<keyword evidence="2" id="KW-1133">Transmembrane helix</keyword>
<evidence type="ECO:0000313" key="4">
    <source>
        <dbReference type="EMBL" id="NUU12534.1"/>
    </source>
</evidence>
<evidence type="ECO:0000256" key="2">
    <source>
        <dbReference type="SAM" id="Phobius"/>
    </source>
</evidence>
<accession>A0AAW3T7J4</accession>
<dbReference type="Proteomes" id="UP000573001">
    <property type="component" value="Unassembled WGS sequence"/>
</dbReference>
<organism evidence="3 6">
    <name type="scientific">Curtobacterium pusillum</name>
    <dbReference type="NCBI Taxonomy" id="69373"/>
    <lineage>
        <taxon>Bacteria</taxon>
        <taxon>Bacillati</taxon>
        <taxon>Actinomycetota</taxon>
        <taxon>Actinomycetes</taxon>
        <taxon>Micrococcales</taxon>
        <taxon>Microbacteriaceae</taxon>
        <taxon>Curtobacterium</taxon>
    </lineage>
</organism>
<keyword evidence="2" id="KW-0812">Transmembrane</keyword>
<feature type="transmembrane region" description="Helical" evidence="2">
    <location>
        <begin position="44"/>
        <end position="65"/>
    </location>
</feature>
<comment type="caution">
    <text evidence="3">The sequence shown here is derived from an EMBL/GenBank/DDBJ whole genome shotgun (WGS) entry which is preliminary data.</text>
</comment>